<dbReference type="Gene3D" id="3.40.50.2000">
    <property type="entry name" value="Glycogen Phosphorylase B"/>
    <property type="match status" value="2"/>
</dbReference>
<keyword evidence="5" id="KW-1185">Reference proteome</keyword>
<dbReference type="KEGG" id="dee:HQN60_13895"/>
<evidence type="ECO:0000256" key="2">
    <source>
        <dbReference type="ARBA" id="ARBA00022679"/>
    </source>
</evidence>
<evidence type="ECO:0000313" key="5">
    <source>
        <dbReference type="Proteomes" id="UP000504844"/>
    </source>
</evidence>
<organism evidence="4 5">
    <name type="scientific">Deefgea piscis</name>
    <dbReference type="NCBI Taxonomy" id="2739061"/>
    <lineage>
        <taxon>Bacteria</taxon>
        <taxon>Pseudomonadati</taxon>
        <taxon>Pseudomonadota</taxon>
        <taxon>Betaproteobacteria</taxon>
        <taxon>Neisseriales</taxon>
        <taxon>Chitinibacteraceae</taxon>
        <taxon>Deefgea</taxon>
    </lineage>
</organism>
<keyword evidence="1" id="KW-0328">Glycosyltransferase</keyword>
<dbReference type="SUPFAM" id="SSF53756">
    <property type="entry name" value="UDP-Glycosyltransferase/glycogen phosphorylase"/>
    <property type="match status" value="1"/>
</dbReference>
<dbReference type="Proteomes" id="UP000504844">
    <property type="component" value="Chromosome"/>
</dbReference>
<evidence type="ECO:0000256" key="1">
    <source>
        <dbReference type="ARBA" id="ARBA00022676"/>
    </source>
</evidence>
<evidence type="ECO:0000313" key="4">
    <source>
        <dbReference type="EMBL" id="QKJ67720.1"/>
    </source>
</evidence>
<feature type="domain" description="Glycosyl transferase family 1" evidence="3">
    <location>
        <begin position="234"/>
        <end position="377"/>
    </location>
</feature>
<dbReference type="Pfam" id="PF00534">
    <property type="entry name" value="Glycos_transf_1"/>
    <property type="match status" value="1"/>
</dbReference>
<dbReference type="AlphaFoldDB" id="A0A6M8SWT7"/>
<accession>A0A6M8SWT7</accession>
<dbReference type="EMBL" id="CP054143">
    <property type="protein sequence ID" value="QKJ67720.1"/>
    <property type="molecule type" value="Genomic_DNA"/>
</dbReference>
<dbReference type="PANTHER" id="PTHR12526:SF510">
    <property type="entry name" value="D-INOSITOL 3-PHOSPHATE GLYCOSYLTRANSFERASE"/>
    <property type="match status" value="1"/>
</dbReference>
<gene>
    <name evidence="4" type="ORF">HQN60_13895</name>
</gene>
<dbReference type="GO" id="GO:0016757">
    <property type="term" value="F:glycosyltransferase activity"/>
    <property type="evidence" value="ECO:0007669"/>
    <property type="project" value="UniProtKB-KW"/>
</dbReference>
<dbReference type="PANTHER" id="PTHR12526">
    <property type="entry name" value="GLYCOSYLTRANSFERASE"/>
    <property type="match status" value="1"/>
</dbReference>
<name>A0A6M8SWT7_9NEIS</name>
<sequence>MDPSKRPILLVAYQCAPNMGSVSQIGWEWYQRLTKRRPVTLITHSRNRAALEKAGAPFNGSTIEYIDTEWLAGPLYRTASRLFPGKEHAIFLLSSLDYYLFDFLALRRARQKRAQGNKWAAVHVPTPVSSAAGTRLHQLGLPLIRGPLNCGLGNPAGFDEVLQQESQWLNRGRQLGQWFSALLEKSSDRQITLTATTATRAVLPPNQRTQPLLENGIDLRHFTASPVLERSARDTLKVLFVGRMLPVKGVNFLLQACAQLIAQGYPIEITLVGDGIKRQAWETESVELGIGQHCHFTGNLPLAEVPLLMQQCHVFCLPSIRESGGAVILEAMACGRPVIAYRFGGPAELVTTETGVLLDAHCASELVEQLKETLRQCHQQPKQWAAMGATAARLLHQPHPMGFDWEHKIDLVEQLYEQMQNHEDLPSCHNLAARVN</sequence>
<proteinExistence type="predicted"/>
<keyword evidence="2 4" id="KW-0808">Transferase</keyword>
<dbReference type="RefSeq" id="WP_173534221.1">
    <property type="nucleotide sequence ID" value="NZ_CP054143.1"/>
</dbReference>
<dbReference type="InterPro" id="IPR001296">
    <property type="entry name" value="Glyco_trans_1"/>
</dbReference>
<protein>
    <submittedName>
        <fullName evidence="4">Glycosyltransferase</fullName>
    </submittedName>
</protein>
<reference evidence="4 5" key="1">
    <citation type="submission" date="2020-05" db="EMBL/GenBank/DDBJ databases">
        <title>Complete genome sequence of Deefgea sp. D17.</title>
        <authorList>
            <person name="Bae J.-W."/>
            <person name="Han J.E."/>
        </authorList>
    </citation>
    <scope>NUCLEOTIDE SEQUENCE [LARGE SCALE GENOMIC DNA]</scope>
    <source>
        <strain evidence="4 5">D17</strain>
    </source>
</reference>
<evidence type="ECO:0000259" key="3">
    <source>
        <dbReference type="Pfam" id="PF00534"/>
    </source>
</evidence>